<evidence type="ECO:0008006" key="4">
    <source>
        <dbReference type="Google" id="ProtNLM"/>
    </source>
</evidence>
<keyword evidence="3" id="KW-1185">Reference proteome</keyword>
<sequence length="534" mass="60012">MAVGTQGRKRDTGGSGNHNVKKATKPKGPENNKKDVIVETSQDQVDLLKRSIIAECVRPIMFRWVRDQILKEWKEPGSIECRDLGPYKCVLTLESVEYRNAALRSPMLMDYFDELRPQWGYSRGCSRRIWLEVFGVPIHVWSKDTFWRIGKLWGRPVMLDELTEENRSFSCGKILVDVFQWGAVQEVVNSRVGETTFEVFVREVEERRIGLRHTPSKRKDWRKRRVVEVVEGRLRCGNEEATIGEKEGCINERWDQSRHEPNVEKCNGVGNDAGNHDDKEKGGSMSPHTMNLSDVERETHSKDLGRVEAEGQLGLMAQEETNGPSPILAHHVTNDAHGLVVSPNNVESSSPIARVGLPLDEDGNGQGVEAGLEVSTGSLGSCPFPPGFGPCSNSHVHREIQVGLGEVNPPTSQQSEEGPLTPTESNDHLTAEGGAIEEVRRTLEVCEEGGLQFRSDERELIATKLLNKELGSASYSLRPRTRRMESTPSSDGRIRARRTKENQRQRGVRAAYYVFGIHNLWNKLMFKVGEDGWQ</sequence>
<comment type="caution">
    <text evidence="2">The sequence shown here is derived from an EMBL/GenBank/DDBJ whole genome shotgun (WGS) entry which is preliminary data.</text>
</comment>
<feature type="region of interest" description="Disordered" evidence="1">
    <location>
        <begin position="261"/>
        <end position="300"/>
    </location>
</feature>
<evidence type="ECO:0000256" key="1">
    <source>
        <dbReference type="SAM" id="MobiDB-lite"/>
    </source>
</evidence>
<feature type="region of interest" description="Disordered" evidence="1">
    <location>
        <begin position="406"/>
        <end position="427"/>
    </location>
</feature>
<evidence type="ECO:0000313" key="3">
    <source>
        <dbReference type="Proteomes" id="UP001341840"/>
    </source>
</evidence>
<protein>
    <recommendedName>
        <fullName evidence="4">DUF4283 domain-containing protein</fullName>
    </recommendedName>
</protein>
<dbReference type="EMBL" id="JASCZI010152133">
    <property type="protein sequence ID" value="MED6175483.1"/>
    <property type="molecule type" value="Genomic_DNA"/>
</dbReference>
<gene>
    <name evidence="2" type="ORF">PIB30_078787</name>
</gene>
<accession>A0ABU6VS58</accession>
<organism evidence="2 3">
    <name type="scientific">Stylosanthes scabra</name>
    <dbReference type="NCBI Taxonomy" id="79078"/>
    <lineage>
        <taxon>Eukaryota</taxon>
        <taxon>Viridiplantae</taxon>
        <taxon>Streptophyta</taxon>
        <taxon>Embryophyta</taxon>
        <taxon>Tracheophyta</taxon>
        <taxon>Spermatophyta</taxon>
        <taxon>Magnoliopsida</taxon>
        <taxon>eudicotyledons</taxon>
        <taxon>Gunneridae</taxon>
        <taxon>Pentapetalae</taxon>
        <taxon>rosids</taxon>
        <taxon>fabids</taxon>
        <taxon>Fabales</taxon>
        <taxon>Fabaceae</taxon>
        <taxon>Papilionoideae</taxon>
        <taxon>50 kb inversion clade</taxon>
        <taxon>dalbergioids sensu lato</taxon>
        <taxon>Dalbergieae</taxon>
        <taxon>Pterocarpus clade</taxon>
        <taxon>Stylosanthes</taxon>
    </lineage>
</organism>
<evidence type="ECO:0000313" key="2">
    <source>
        <dbReference type="EMBL" id="MED6175483.1"/>
    </source>
</evidence>
<proteinExistence type="predicted"/>
<name>A0ABU6VS58_9FABA</name>
<dbReference type="Proteomes" id="UP001341840">
    <property type="component" value="Unassembled WGS sequence"/>
</dbReference>
<feature type="region of interest" description="Disordered" evidence="1">
    <location>
        <begin position="1"/>
        <end position="35"/>
    </location>
</feature>
<feature type="region of interest" description="Disordered" evidence="1">
    <location>
        <begin position="477"/>
        <end position="502"/>
    </location>
</feature>
<reference evidence="2 3" key="1">
    <citation type="journal article" date="2023" name="Plants (Basel)">
        <title>Bridging the Gap: Combining Genomics and Transcriptomics Approaches to Understand Stylosanthes scabra, an Orphan Legume from the Brazilian Caatinga.</title>
        <authorList>
            <person name="Ferreira-Neto J.R.C."/>
            <person name="da Silva M.D."/>
            <person name="Binneck E."/>
            <person name="de Melo N.F."/>
            <person name="da Silva R.H."/>
            <person name="de Melo A.L.T.M."/>
            <person name="Pandolfi V."/>
            <person name="Bustamante F.O."/>
            <person name="Brasileiro-Vidal A.C."/>
            <person name="Benko-Iseppon A.M."/>
        </authorList>
    </citation>
    <scope>NUCLEOTIDE SEQUENCE [LARGE SCALE GENOMIC DNA]</scope>
    <source>
        <tissue evidence="2">Leaves</tissue>
    </source>
</reference>